<accession>A0A4V2RX71</accession>
<sequence>MIAILTVILAGLFRDEPAAVAVGNAEQAGQVHTIGVPSPVAIGVFVGFTLSQSGMVRHWWKPQIPLVALYDERRNLTDPIVNYVNNTKSDTVFVLIPEVEPDHLWQRLLQNQRGAMLAHALRKNMPSPAGSASASPTTSPTQAPRPCQPSCRSARADCRTKPRRQRLMHEPPVSVRFVSRDVEQ</sequence>
<dbReference type="RefSeq" id="WP_199238739.1">
    <property type="nucleotide sequence ID" value="NZ_SLWN01000031.1"/>
</dbReference>
<name>A0A4V2RX71_9ACTN</name>
<proteinExistence type="predicted"/>
<evidence type="ECO:0000313" key="2">
    <source>
        <dbReference type="EMBL" id="TCO12222.1"/>
    </source>
</evidence>
<comment type="caution">
    <text evidence="2">The sequence shown here is derived from an EMBL/GenBank/DDBJ whole genome shotgun (WGS) entry which is preliminary data.</text>
</comment>
<reference evidence="2 3" key="1">
    <citation type="journal article" date="2015" name="Stand. Genomic Sci.">
        <title>Genomic Encyclopedia of Bacterial and Archaeal Type Strains, Phase III: the genomes of soil and plant-associated and newly described type strains.</title>
        <authorList>
            <person name="Whitman W.B."/>
            <person name="Woyke T."/>
            <person name="Klenk H.P."/>
            <person name="Zhou Y."/>
            <person name="Lilburn T.G."/>
            <person name="Beck B.J."/>
            <person name="De Vos P."/>
            <person name="Vandamme P."/>
            <person name="Eisen J.A."/>
            <person name="Garrity G."/>
            <person name="Hugenholtz P."/>
            <person name="Kyrpides N.C."/>
        </authorList>
    </citation>
    <scope>NUCLEOTIDE SEQUENCE [LARGE SCALE GENOMIC DNA]</scope>
    <source>
        <strain evidence="2 3">VKM Ac-2572</strain>
    </source>
</reference>
<evidence type="ECO:0000256" key="1">
    <source>
        <dbReference type="SAM" id="MobiDB-lite"/>
    </source>
</evidence>
<gene>
    <name evidence="2" type="ORF">EV652_13120</name>
</gene>
<dbReference type="Proteomes" id="UP000294508">
    <property type="component" value="Unassembled WGS sequence"/>
</dbReference>
<dbReference type="AlphaFoldDB" id="A0A4V2RX71"/>
<keyword evidence="3" id="KW-1185">Reference proteome</keyword>
<organism evidence="2 3">
    <name type="scientific">Kribbella steppae</name>
    <dbReference type="NCBI Taxonomy" id="2512223"/>
    <lineage>
        <taxon>Bacteria</taxon>
        <taxon>Bacillati</taxon>
        <taxon>Actinomycetota</taxon>
        <taxon>Actinomycetes</taxon>
        <taxon>Propionibacteriales</taxon>
        <taxon>Kribbellaceae</taxon>
        <taxon>Kribbella</taxon>
    </lineage>
</organism>
<evidence type="ECO:0000313" key="3">
    <source>
        <dbReference type="Proteomes" id="UP000294508"/>
    </source>
</evidence>
<feature type="compositionally biased region" description="Low complexity" evidence="1">
    <location>
        <begin position="126"/>
        <end position="144"/>
    </location>
</feature>
<feature type="region of interest" description="Disordered" evidence="1">
    <location>
        <begin position="124"/>
        <end position="184"/>
    </location>
</feature>
<dbReference type="EMBL" id="SLWN01000031">
    <property type="protein sequence ID" value="TCO12222.1"/>
    <property type="molecule type" value="Genomic_DNA"/>
</dbReference>
<protein>
    <submittedName>
        <fullName evidence="2">Uncharacterized protein</fullName>
    </submittedName>
</protein>